<evidence type="ECO:0000256" key="2">
    <source>
        <dbReference type="SAM" id="MobiDB-lite"/>
    </source>
</evidence>
<dbReference type="Gene3D" id="3.40.50.150">
    <property type="entry name" value="Vaccinia Virus protein VP39"/>
    <property type="match status" value="1"/>
</dbReference>
<evidence type="ECO:0000313" key="4">
    <source>
        <dbReference type="EMBL" id="GAA3563891.1"/>
    </source>
</evidence>
<protein>
    <submittedName>
        <fullName evidence="4">Fused MFS/spermidine synthase</fullName>
    </submittedName>
</protein>
<dbReference type="NCBIfam" id="NF037959">
    <property type="entry name" value="MFS_SpdSyn"/>
    <property type="match status" value="1"/>
</dbReference>
<gene>
    <name evidence="4" type="ORF">GCM10022197_19310</name>
</gene>
<feature type="domain" description="Methyltransferase type 11" evidence="3">
    <location>
        <begin position="89"/>
        <end position="176"/>
    </location>
</feature>
<evidence type="ECO:0000313" key="5">
    <source>
        <dbReference type="Proteomes" id="UP001500767"/>
    </source>
</evidence>
<dbReference type="CDD" id="cd02440">
    <property type="entry name" value="AdoMet_MTases"/>
    <property type="match status" value="1"/>
</dbReference>
<comment type="caution">
    <text evidence="4">The sequence shown here is derived from an EMBL/GenBank/DDBJ whole genome shotgun (WGS) entry which is preliminary data.</text>
</comment>
<dbReference type="PANTHER" id="PTHR43317:SF1">
    <property type="entry name" value="THERMOSPERMINE SYNTHASE ACAULIS5"/>
    <property type="match status" value="1"/>
</dbReference>
<dbReference type="Proteomes" id="UP001500767">
    <property type="component" value="Unassembled WGS sequence"/>
</dbReference>
<organism evidence="4 5">
    <name type="scientific">Microlunatus spumicola</name>
    <dbReference type="NCBI Taxonomy" id="81499"/>
    <lineage>
        <taxon>Bacteria</taxon>
        <taxon>Bacillati</taxon>
        <taxon>Actinomycetota</taxon>
        <taxon>Actinomycetes</taxon>
        <taxon>Propionibacteriales</taxon>
        <taxon>Propionibacteriaceae</taxon>
        <taxon>Microlunatus</taxon>
    </lineage>
</organism>
<sequence>MRGDELVLRGGADPVVLVPDPARRSAFLLRVGTTDQSYVDLEDPLRLEFDYVQRIADVVDALFEPGATLRAVHVGGAGLTLPRYVAATRPGSVQTVLEPDEELTDFVRARLPLPRASGIKVRAVDGRSGLPALRDEIADVVVLDAFAGAQVPAGLTTEEAFADLHRVLRPGGVLVLNVTDRGPFAYTRRVLAGLRARFGVVGLCAEPSTLKGRRFGNVVLVATDRPAGVDLWTTIADRAGRPPFPYRVLHGARLDQLVGGARPFTDEDAAPSPPPPADLLGLG</sequence>
<name>A0ABP6XCB6_9ACTN</name>
<feature type="region of interest" description="Disordered" evidence="2">
    <location>
        <begin position="262"/>
        <end position="283"/>
    </location>
</feature>
<dbReference type="Pfam" id="PF08241">
    <property type="entry name" value="Methyltransf_11"/>
    <property type="match status" value="1"/>
</dbReference>
<dbReference type="EMBL" id="BAAAYR010000002">
    <property type="protein sequence ID" value="GAA3563891.1"/>
    <property type="molecule type" value="Genomic_DNA"/>
</dbReference>
<dbReference type="SUPFAM" id="SSF53335">
    <property type="entry name" value="S-adenosyl-L-methionine-dependent methyltransferases"/>
    <property type="match status" value="1"/>
</dbReference>
<dbReference type="PANTHER" id="PTHR43317">
    <property type="entry name" value="THERMOSPERMINE SYNTHASE ACAULIS5"/>
    <property type="match status" value="1"/>
</dbReference>
<keyword evidence="5" id="KW-1185">Reference proteome</keyword>
<proteinExistence type="predicted"/>
<dbReference type="InterPro" id="IPR013216">
    <property type="entry name" value="Methyltransf_11"/>
</dbReference>
<keyword evidence="1" id="KW-0620">Polyamine biosynthesis</keyword>
<reference evidence="5" key="1">
    <citation type="journal article" date="2019" name="Int. J. Syst. Evol. Microbiol.">
        <title>The Global Catalogue of Microorganisms (GCM) 10K type strain sequencing project: providing services to taxonomists for standard genome sequencing and annotation.</title>
        <authorList>
            <consortium name="The Broad Institute Genomics Platform"/>
            <consortium name="The Broad Institute Genome Sequencing Center for Infectious Disease"/>
            <person name="Wu L."/>
            <person name="Ma J."/>
        </authorList>
    </citation>
    <scope>NUCLEOTIDE SEQUENCE [LARGE SCALE GENOMIC DNA]</scope>
    <source>
        <strain evidence="5">JCM 16540</strain>
    </source>
</reference>
<dbReference type="InterPro" id="IPR029063">
    <property type="entry name" value="SAM-dependent_MTases_sf"/>
</dbReference>
<evidence type="ECO:0000259" key="3">
    <source>
        <dbReference type="Pfam" id="PF08241"/>
    </source>
</evidence>
<accession>A0ABP6XCB6</accession>
<evidence type="ECO:0000256" key="1">
    <source>
        <dbReference type="ARBA" id="ARBA00023115"/>
    </source>
</evidence>